<dbReference type="Proteomes" id="UP001497700">
    <property type="component" value="Unassembled WGS sequence"/>
</dbReference>
<gene>
    <name evidence="1" type="ORF">F4820DRAFT_453500</name>
</gene>
<accession>A0ACB9YKU4</accession>
<sequence>MTKPPSPHSSWLADLLAFLAVIAPLTTAATAITHKFDTHWRPELEAHLPTNKTITILDNGTNVDPGLPKHAWTFAEMKTVHEVGVIISMGLRDGFTYFNDNLLNLRSHLREDFGKDFIITLVPVSTAMSGGSSMSKFSYKELEKQYGGDILWYNMRFYYLSNELESTDTIDAAMKHG</sequence>
<organism evidence="1 2">
    <name type="scientific">Hypoxylon rubiginosum</name>
    <dbReference type="NCBI Taxonomy" id="110542"/>
    <lineage>
        <taxon>Eukaryota</taxon>
        <taxon>Fungi</taxon>
        <taxon>Dikarya</taxon>
        <taxon>Ascomycota</taxon>
        <taxon>Pezizomycotina</taxon>
        <taxon>Sordariomycetes</taxon>
        <taxon>Xylariomycetidae</taxon>
        <taxon>Xylariales</taxon>
        <taxon>Hypoxylaceae</taxon>
        <taxon>Hypoxylon</taxon>
    </lineage>
</organism>
<evidence type="ECO:0000313" key="1">
    <source>
        <dbReference type="EMBL" id="KAI4859861.1"/>
    </source>
</evidence>
<proteinExistence type="predicted"/>
<dbReference type="EMBL" id="MU393610">
    <property type="protein sequence ID" value="KAI4859861.1"/>
    <property type="molecule type" value="Genomic_DNA"/>
</dbReference>
<reference evidence="1 2" key="1">
    <citation type="journal article" date="2022" name="New Phytol.">
        <title>Ecological generalism drives hyperdiversity of secondary metabolite gene clusters in xylarialean endophytes.</title>
        <authorList>
            <person name="Franco M.E.E."/>
            <person name="Wisecaver J.H."/>
            <person name="Arnold A.E."/>
            <person name="Ju Y.M."/>
            <person name="Slot J.C."/>
            <person name="Ahrendt S."/>
            <person name="Moore L.P."/>
            <person name="Eastman K.E."/>
            <person name="Scott K."/>
            <person name="Konkel Z."/>
            <person name="Mondo S.J."/>
            <person name="Kuo A."/>
            <person name="Hayes R.D."/>
            <person name="Haridas S."/>
            <person name="Andreopoulos B."/>
            <person name="Riley R."/>
            <person name="LaButti K."/>
            <person name="Pangilinan J."/>
            <person name="Lipzen A."/>
            <person name="Amirebrahimi M."/>
            <person name="Yan J."/>
            <person name="Adam C."/>
            <person name="Keymanesh K."/>
            <person name="Ng V."/>
            <person name="Louie K."/>
            <person name="Northen T."/>
            <person name="Drula E."/>
            <person name="Henrissat B."/>
            <person name="Hsieh H.M."/>
            <person name="Youens-Clark K."/>
            <person name="Lutzoni F."/>
            <person name="Miadlikowska J."/>
            <person name="Eastwood D.C."/>
            <person name="Hamelin R.C."/>
            <person name="Grigoriev I.V."/>
            <person name="U'Ren J.M."/>
        </authorList>
    </citation>
    <scope>NUCLEOTIDE SEQUENCE [LARGE SCALE GENOMIC DNA]</scope>
    <source>
        <strain evidence="1 2">CBS 119005</strain>
    </source>
</reference>
<comment type="caution">
    <text evidence="1">The sequence shown here is derived from an EMBL/GenBank/DDBJ whole genome shotgun (WGS) entry which is preliminary data.</text>
</comment>
<name>A0ACB9YKU4_9PEZI</name>
<evidence type="ECO:0000313" key="2">
    <source>
        <dbReference type="Proteomes" id="UP001497700"/>
    </source>
</evidence>
<keyword evidence="2" id="KW-1185">Reference proteome</keyword>
<protein>
    <submittedName>
        <fullName evidence="1">Uncharacterized protein</fullName>
    </submittedName>
</protein>